<accession>A0A268P2D5</accession>
<reference evidence="9 10" key="1">
    <citation type="submission" date="2017-07" db="EMBL/GenBank/DDBJ databases">
        <title>Isolation and whole genome analysis of endospore-forming bacteria from heroin.</title>
        <authorList>
            <person name="Kalinowski J."/>
            <person name="Ahrens B."/>
            <person name="Al-Dilaimi A."/>
            <person name="Winkler A."/>
            <person name="Wibberg D."/>
            <person name="Schleenbecker U."/>
            <person name="Ruckert C."/>
            <person name="Wolfel R."/>
            <person name="Grass G."/>
        </authorList>
    </citation>
    <scope>NUCLEOTIDE SEQUENCE [LARGE SCALE GENOMIC DNA]</scope>
    <source>
        <strain evidence="9 10">7539</strain>
    </source>
</reference>
<protein>
    <submittedName>
        <fullName evidence="9">Rod shape-determining protein MreD</fullName>
    </submittedName>
</protein>
<keyword evidence="4 8" id="KW-0812">Transmembrane</keyword>
<proteinExistence type="inferred from homology"/>
<feature type="transmembrane region" description="Helical" evidence="8">
    <location>
        <begin position="34"/>
        <end position="50"/>
    </location>
</feature>
<dbReference type="AlphaFoldDB" id="A0A268P2D5"/>
<organism evidence="9 10">
    <name type="scientific">Shouchella clausii</name>
    <name type="common">Alkalihalobacillus clausii</name>
    <dbReference type="NCBI Taxonomy" id="79880"/>
    <lineage>
        <taxon>Bacteria</taxon>
        <taxon>Bacillati</taxon>
        <taxon>Bacillota</taxon>
        <taxon>Bacilli</taxon>
        <taxon>Bacillales</taxon>
        <taxon>Bacillaceae</taxon>
        <taxon>Shouchella</taxon>
    </lineage>
</organism>
<evidence type="ECO:0000313" key="10">
    <source>
        <dbReference type="Proteomes" id="UP000216207"/>
    </source>
</evidence>
<evidence type="ECO:0000256" key="4">
    <source>
        <dbReference type="ARBA" id="ARBA00022692"/>
    </source>
</evidence>
<dbReference type="RefSeq" id="WP_063608458.1">
    <property type="nucleotide sequence ID" value="NZ_CP154609.1"/>
</dbReference>
<evidence type="ECO:0000256" key="2">
    <source>
        <dbReference type="ARBA" id="ARBA00007776"/>
    </source>
</evidence>
<evidence type="ECO:0000256" key="1">
    <source>
        <dbReference type="ARBA" id="ARBA00004651"/>
    </source>
</evidence>
<feature type="transmembrane region" description="Helical" evidence="8">
    <location>
        <begin position="139"/>
        <end position="158"/>
    </location>
</feature>
<keyword evidence="5" id="KW-0133">Cell shape</keyword>
<dbReference type="Proteomes" id="UP000216207">
    <property type="component" value="Unassembled WGS sequence"/>
</dbReference>
<feature type="transmembrane region" description="Helical" evidence="8">
    <location>
        <begin position="77"/>
        <end position="93"/>
    </location>
</feature>
<keyword evidence="7 8" id="KW-0472">Membrane</keyword>
<dbReference type="NCBIfam" id="TIGR03426">
    <property type="entry name" value="shape_MreD"/>
    <property type="match status" value="1"/>
</dbReference>
<name>A0A268P2D5_SHOCL</name>
<comment type="subcellular location">
    <subcellularLocation>
        <location evidence="1">Cell membrane</location>
        <topology evidence="1">Multi-pass membrane protein</topology>
    </subcellularLocation>
</comment>
<dbReference type="GO" id="GO:0008360">
    <property type="term" value="P:regulation of cell shape"/>
    <property type="evidence" value="ECO:0007669"/>
    <property type="project" value="UniProtKB-KW"/>
</dbReference>
<evidence type="ECO:0000256" key="8">
    <source>
        <dbReference type="SAM" id="Phobius"/>
    </source>
</evidence>
<keyword evidence="6 8" id="KW-1133">Transmembrane helix</keyword>
<keyword evidence="3" id="KW-1003">Cell membrane</keyword>
<dbReference type="Pfam" id="PF04093">
    <property type="entry name" value="MreD"/>
    <property type="match status" value="1"/>
</dbReference>
<dbReference type="GO" id="GO:0005886">
    <property type="term" value="C:plasma membrane"/>
    <property type="evidence" value="ECO:0007669"/>
    <property type="project" value="UniProtKB-SubCell"/>
</dbReference>
<evidence type="ECO:0000256" key="6">
    <source>
        <dbReference type="ARBA" id="ARBA00022989"/>
    </source>
</evidence>
<dbReference type="InterPro" id="IPR007227">
    <property type="entry name" value="Cell_shape_determining_MreD"/>
</dbReference>
<evidence type="ECO:0000256" key="7">
    <source>
        <dbReference type="ARBA" id="ARBA00023136"/>
    </source>
</evidence>
<gene>
    <name evidence="9" type="primary">mreD</name>
    <name evidence="9" type="ORF">CHH72_07505</name>
</gene>
<sequence>MSRTYFSLVLLFLLVVEGSLLPNLLLNYTGSDQIVVPRFALIVIVLIGLYSGKQVGMLYGLAFGLIFDVVYTNYLGIYTFGFACLGYALAVPLKAVKESALWAVVLAIVAVFAFEYYQYGLFYVLGVTEMQGSSFFMDRLLPTLVLNSAFAILIVLPVRKLAAHVLEQARIRQR</sequence>
<evidence type="ECO:0000256" key="3">
    <source>
        <dbReference type="ARBA" id="ARBA00022475"/>
    </source>
</evidence>
<dbReference type="EMBL" id="NPCC01000008">
    <property type="protein sequence ID" value="PAE89475.1"/>
    <property type="molecule type" value="Genomic_DNA"/>
</dbReference>
<comment type="similarity">
    <text evidence="2">Belongs to the MreD family.</text>
</comment>
<feature type="transmembrane region" description="Helical" evidence="8">
    <location>
        <begin position="100"/>
        <end position="119"/>
    </location>
</feature>
<evidence type="ECO:0000256" key="5">
    <source>
        <dbReference type="ARBA" id="ARBA00022960"/>
    </source>
</evidence>
<comment type="caution">
    <text evidence="9">The sequence shown here is derived from an EMBL/GenBank/DDBJ whole genome shotgun (WGS) entry which is preliminary data.</text>
</comment>
<evidence type="ECO:0000313" key="9">
    <source>
        <dbReference type="EMBL" id="PAE89475.1"/>
    </source>
</evidence>